<keyword evidence="2 4" id="KW-1133">Transmembrane helix</keyword>
<feature type="transmembrane region" description="Helical" evidence="4">
    <location>
        <begin position="300"/>
        <end position="324"/>
    </location>
</feature>
<evidence type="ECO:0000256" key="4">
    <source>
        <dbReference type="SAM" id="Phobius"/>
    </source>
</evidence>
<dbReference type="GO" id="GO:0022857">
    <property type="term" value="F:transmembrane transporter activity"/>
    <property type="evidence" value="ECO:0007669"/>
    <property type="project" value="InterPro"/>
</dbReference>
<comment type="caution">
    <text evidence="5">The sequence shown here is derived from an EMBL/GenBank/DDBJ whole genome shotgun (WGS) entry which is preliminary data.</text>
</comment>
<sequence>MDNLACDPDVKHGDQGIFYTIKSKSVLEVQTMDNDATIQNGALLESPANAGDGLTNAEEDAAQVETKTKSFLHSMKQATYRSKFIQSLALCFAFWCLGIQIGQRGPSFLDVQLITNTNVEKASTFFTAGSVGYLCGSLISGVLYDRLNKRLLLGLILVFMAVTVAVLPLCSPYGLMLVIFWANSCFMGGMDTAGNALLVSLWGEEEGRPYMQAGHFAFAFGGVVSPLMTAPFLAPNTEEISNNSSSTTFTRPSSLVHNTTTLPSTAVLNTTLLDYNITNTNSTLGSNITTIAEPVETKLIYAYIISGIVTLLSAIPFMVIYCRYKSRKMKRNQPKKKDEDGLPRDLPWNYFILAVVLLNLFYVTYCAVEDTFAAYLLTFVVMQLKWSKAKGTQVTSVFWAAFAVGRFLGIFVIRCLRPAVILFIFPACIILSLTGFLLCSHYQIHIGIWIFAILVGLSLSVVFPTGFTWAQENLLNINGKVTSIILIGASTGTMINPIIMGYLMEALTPMWYCYLLVGESILCLAIFVVLLFVAKFVSGPKRNVTTTTLEVPSPQAESVNNGTPFIRNNISSEL</sequence>
<feature type="transmembrane region" description="Helical" evidence="4">
    <location>
        <begin position="446"/>
        <end position="469"/>
    </location>
</feature>
<gene>
    <name evidence="5" type="ORF">SNE40_003778</name>
</gene>
<feature type="transmembrane region" description="Helical" evidence="4">
    <location>
        <begin position="84"/>
        <end position="102"/>
    </location>
</feature>
<feature type="transmembrane region" description="Helical" evidence="4">
    <location>
        <begin position="151"/>
        <end position="169"/>
    </location>
</feature>
<dbReference type="InterPro" id="IPR011701">
    <property type="entry name" value="MFS"/>
</dbReference>
<dbReference type="Proteomes" id="UP001347796">
    <property type="component" value="Unassembled WGS sequence"/>
</dbReference>
<dbReference type="PANTHER" id="PTHR23121:SF9">
    <property type="entry name" value="SODIUM-DEPENDENT GLUCOSE TRANSPORTER 1"/>
    <property type="match status" value="1"/>
</dbReference>
<feature type="transmembrane region" description="Helical" evidence="4">
    <location>
        <begin position="394"/>
        <end position="413"/>
    </location>
</feature>
<keyword evidence="3 4" id="KW-0472">Membrane</keyword>
<dbReference type="PANTHER" id="PTHR23121">
    <property type="entry name" value="SODIUM-DEPENDENT GLUCOSE TRANSPORTER 1"/>
    <property type="match status" value="1"/>
</dbReference>
<evidence type="ECO:0008006" key="7">
    <source>
        <dbReference type="Google" id="ProtNLM"/>
    </source>
</evidence>
<feature type="transmembrane region" description="Helical" evidence="4">
    <location>
        <begin position="419"/>
        <end position="439"/>
    </location>
</feature>
<dbReference type="AlphaFoldDB" id="A0AAN8KC55"/>
<feature type="transmembrane region" description="Helical" evidence="4">
    <location>
        <begin position="175"/>
        <end position="201"/>
    </location>
</feature>
<dbReference type="SUPFAM" id="SSF103473">
    <property type="entry name" value="MFS general substrate transporter"/>
    <property type="match status" value="1"/>
</dbReference>
<dbReference type="Gene3D" id="1.20.1250.20">
    <property type="entry name" value="MFS general substrate transporter like domains"/>
    <property type="match status" value="2"/>
</dbReference>
<feature type="transmembrane region" description="Helical" evidence="4">
    <location>
        <begin position="345"/>
        <end position="365"/>
    </location>
</feature>
<feature type="transmembrane region" description="Helical" evidence="4">
    <location>
        <begin position="213"/>
        <end position="234"/>
    </location>
</feature>
<dbReference type="InterPro" id="IPR036259">
    <property type="entry name" value="MFS_trans_sf"/>
</dbReference>
<feature type="transmembrane region" description="Helical" evidence="4">
    <location>
        <begin position="481"/>
        <end position="504"/>
    </location>
</feature>
<keyword evidence="6" id="KW-1185">Reference proteome</keyword>
<reference evidence="5 6" key="1">
    <citation type="submission" date="2024-01" db="EMBL/GenBank/DDBJ databases">
        <title>The genome of the rayed Mediterranean limpet Patella caerulea (Linnaeus, 1758).</title>
        <authorList>
            <person name="Anh-Thu Weber A."/>
            <person name="Halstead-Nussloch G."/>
        </authorList>
    </citation>
    <scope>NUCLEOTIDE SEQUENCE [LARGE SCALE GENOMIC DNA]</scope>
    <source>
        <strain evidence="5">AATW-2023a</strain>
        <tissue evidence="5">Whole specimen</tissue>
    </source>
</reference>
<protein>
    <recommendedName>
        <fullName evidence="7">Sodium-dependent glucose transporter 1</fullName>
    </recommendedName>
</protein>
<evidence type="ECO:0000256" key="2">
    <source>
        <dbReference type="ARBA" id="ARBA00022989"/>
    </source>
</evidence>
<proteinExistence type="predicted"/>
<evidence type="ECO:0000256" key="3">
    <source>
        <dbReference type="ARBA" id="ARBA00023136"/>
    </source>
</evidence>
<evidence type="ECO:0000313" key="5">
    <source>
        <dbReference type="EMBL" id="KAK6192283.1"/>
    </source>
</evidence>
<feature type="transmembrane region" description="Helical" evidence="4">
    <location>
        <begin position="122"/>
        <end position="144"/>
    </location>
</feature>
<organism evidence="5 6">
    <name type="scientific">Patella caerulea</name>
    <name type="common">Rayed Mediterranean limpet</name>
    <dbReference type="NCBI Taxonomy" id="87958"/>
    <lineage>
        <taxon>Eukaryota</taxon>
        <taxon>Metazoa</taxon>
        <taxon>Spiralia</taxon>
        <taxon>Lophotrochozoa</taxon>
        <taxon>Mollusca</taxon>
        <taxon>Gastropoda</taxon>
        <taxon>Patellogastropoda</taxon>
        <taxon>Patelloidea</taxon>
        <taxon>Patellidae</taxon>
        <taxon>Patella</taxon>
    </lineage>
</organism>
<feature type="transmembrane region" description="Helical" evidence="4">
    <location>
        <begin position="511"/>
        <end position="534"/>
    </location>
</feature>
<dbReference type="EMBL" id="JAZGQO010000002">
    <property type="protein sequence ID" value="KAK6192283.1"/>
    <property type="molecule type" value="Genomic_DNA"/>
</dbReference>
<name>A0AAN8KC55_PATCE</name>
<accession>A0AAN8KC55</accession>
<dbReference type="Pfam" id="PF07690">
    <property type="entry name" value="MFS_1"/>
    <property type="match status" value="2"/>
</dbReference>
<evidence type="ECO:0000313" key="6">
    <source>
        <dbReference type="Proteomes" id="UP001347796"/>
    </source>
</evidence>
<keyword evidence="1 4" id="KW-0812">Transmembrane</keyword>
<evidence type="ECO:0000256" key="1">
    <source>
        <dbReference type="ARBA" id="ARBA00022692"/>
    </source>
</evidence>